<evidence type="ECO:0000313" key="2">
    <source>
        <dbReference type="Proteomes" id="UP000663525"/>
    </source>
</evidence>
<dbReference type="Proteomes" id="UP000663525">
    <property type="component" value="Chromosome"/>
</dbReference>
<name>A0A897N0H7_9EURY</name>
<dbReference type="EMBL" id="CP064787">
    <property type="protein sequence ID" value="QSG06197.1"/>
    <property type="molecule type" value="Genomic_DNA"/>
</dbReference>
<dbReference type="AlphaFoldDB" id="A0A897N0H7"/>
<sequence>MWGIKNYSCVFERGSAVRFGRVPSNGPPGRAGGGTPRDPVGCIWHVRPRLRAYRGPP</sequence>
<protein>
    <submittedName>
        <fullName evidence="1">Uncharacterized protein</fullName>
    </submittedName>
</protein>
<proteinExistence type="predicted"/>
<accession>A0A897N0H7</accession>
<reference evidence="1" key="1">
    <citation type="submission" date="2020-11" db="EMBL/GenBank/DDBJ databases">
        <title>Carbohydrate-dependent, anaerobic sulfur respiration: A novel catabolism in halophilic archaea.</title>
        <authorList>
            <person name="Sorokin D.Y."/>
            <person name="Messina E."/>
            <person name="Smedile F."/>
            <person name="La Cono V."/>
            <person name="Hallsworth J.E."/>
            <person name="Yakimov M.M."/>
        </authorList>
    </citation>
    <scope>NUCLEOTIDE SEQUENCE</scope>
    <source>
        <strain evidence="1">HSR12-1</strain>
    </source>
</reference>
<gene>
    <name evidence="1" type="ORF">HSR121_1863</name>
</gene>
<organism evidence="1 2">
    <name type="scientific">Halapricum desulfuricans</name>
    <dbReference type="NCBI Taxonomy" id="2841257"/>
    <lineage>
        <taxon>Archaea</taxon>
        <taxon>Methanobacteriati</taxon>
        <taxon>Methanobacteriota</taxon>
        <taxon>Stenosarchaea group</taxon>
        <taxon>Halobacteria</taxon>
        <taxon>Halobacteriales</taxon>
        <taxon>Haloarculaceae</taxon>
        <taxon>Halapricum</taxon>
    </lineage>
</organism>
<evidence type="ECO:0000313" key="1">
    <source>
        <dbReference type="EMBL" id="QSG06197.1"/>
    </source>
</evidence>